<dbReference type="Proteomes" id="UP000580250">
    <property type="component" value="Unassembled WGS sequence"/>
</dbReference>
<reference evidence="2 3" key="1">
    <citation type="submission" date="2020-08" db="EMBL/GenBank/DDBJ databases">
        <authorList>
            <person name="Koutsovoulos G."/>
            <person name="Danchin GJ E."/>
        </authorList>
    </citation>
    <scope>NUCLEOTIDE SEQUENCE [LARGE SCALE GENOMIC DNA]</scope>
</reference>
<comment type="caution">
    <text evidence="2">The sequence shown here is derived from an EMBL/GenBank/DDBJ whole genome shotgun (WGS) entry which is preliminary data.</text>
</comment>
<keyword evidence="1" id="KW-1133">Transmembrane helix</keyword>
<sequence length="87" mass="10563">MWAWIYFILFSILKILLYLFIFALVLLYISIVLFAFVCGYMFNMVFRRDHGIEFFVDAVVIGNVCYEYWTDKHYKVKRTRKVAVKNK</sequence>
<keyword evidence="1" id="KW-0812">Transmembrane</keyword>
<evidence type="ECO:0000313" key="2">
    <source>
        <dbReference type="EMBL" id="CAD2179294.1"/>
    </source>
</evidence>
<name>A0A6V7VX97_MELEN</name>
<keyword evidence="1" id="KW-0472">Membrane</keyword>
<accession>A0A6V7VX97</accession>
<evidence type="ECO:0000256" key="1">
    <source>
        <dbReference type="SAM" id="Phobius"/>
    </source>
</evidence>
<dbReference type="EMBL" id="CAJEWN010000340">
    <property type="protein sequence ID" value="CAD2179294.1"/>
    <property type="molecule type" value="Genomic_DNA"/>
</dbReference>
<feature type="transmembrane region" description="Helical" evidence="1">
    <location>
        <begin position="15"/>
        <end position="42"/>
    </location>
</feature>
<organism evidence="2 3">
    <name type="scientific">Meloidogyne enterolobii</name>
    <name type="common">Root-knot nematode worm</name>
    <name type="synonym">Meloidogyne mayaguensis</name>
    <dbReference type="NCBI Taxonomy" id="390850"/>
    <lineage>
        <taxon>Eukaryota</taxon>
        <taxon>Metazoa</taxon>
        <taxon>Ecdysozoa</taxon>
        <taxon>Nematoda</taxon>
        <taxon>Chromadorea</taxon>
        <taxon>Rhabditida</taxon>
        <taxon>Tylenchina</taxon>
        <taxon>Tylenchomorpha</taxon>
        <taxon>Tylenchoidea</taxon>
        <taxon>Meloidogynidae</taxon>
        <taxon>Meloidogyninae</taxon>
        <taxon>Meloidogyne</taxon>
    </lineage>
</organism>
<evidence type="ECO:0000313" key="3">
    <source>
        <dbReference type="Proteomes" id="UP000580250"/>
    </source>
</evidence>
<protein>
    <submittedName>
        <fullName evidence="2">Uncharacterized protein</fullName>
    </submittedName>
</protein>
<proteinExistence type="predicted"/>
<dbReference type="AlphaFoldDB" id="A0A6V7VX97"/>
<gene>
    <name evidence="2" type="ORF">MENT_LOCUS31289</name>
</gene>